<dbReference type="InterPro" id="IPR006328">
    <property type="entry name" value="2-HAD"/>
</dbReference>
<keyword evidence="3" id="KW-1185">Reference proteome</keyword>
<dbReference type="NCBIfam" id="TIGR01493">
    <property type="entry name" value="HAD-SF-IA-v2"/>
    <property type="match status" value="1"/>
</dbReference>
<sequence length="313" mass="34689">MVAPATLPLMPLPGCCQRPTHWNFGNSALCLFCTAVIARKSDRIAEQIGKAVKQGKRGRRRRKNSVRIKEPIGMLLDGVRALLFDVFGTVVDWRSGVAREAEPFLKRHGAGSAIPTAFADAWRRRYSPAMEEVRSGRRPFTRLDVLHRENLEAVLPEFGIDPASVPASELDELNLAWHRLEPWPDVVTGLARLKARYIIAPLSNGNIVLMLNMAKRSRIPWDAILGAEVVQAYKPAPEAYLRTADVLAMKPDEICLVAAHNGDLAAARACGLRTAFVQRPTEHGVAQTTDLHPDQAWDLVASDFIDLAERLQL</sequence>
<dbReference type="PRINTS" id="PR00413">
    <property type="entry name" value="HADHALOGNASE"/>
</dbReference>
<dbReference type="Proteomes" id="UP000188388">
    <property type="component" value="Unassembled WGS sequence"/>
</dbReference>
<protein>
    <submittedName>
        <fullName evidence="2">Haloacid dehalogenase, type II (Modular protein)</fullName>
        <ecNumber evidence="2">3.8.1.2</ecNumber>
    </submittedName>
</protein>
<dbReference type="Pfam" id="PF00702">
    <property type="entry name" value="Hydrolase"/>
    <property type="match status" value="1"/>
</dbReference>
<dbReference type="NCBIfam" id="TIGR01428">
    <property type="entry name" value="HAD_type_II"/>
    <property type="match status" value="1"/>
</dbReference>
<dbReference type="InterPro" id="IPR051540">
    <property type="entry name" value="S-2-haloacid_dehalogenase"/>
</dbReference>
<dbReference type="GO" id="GO:0018784">
    <property type="term" value="F:(S)-2-haloacid dehalogenase activity"/>
    <property type="evidence" value="ECO:0007669"/>
    <property type="project" value="UniProtKB-EC"/>
</dbReference>
<dbReference type="SUPFAM" id="SSF56784">
    <property type="entry name" value="HAD-like"/>
    <property type="match status" value="1"/>
</dbReference>
<dbReference type="CDD" id="cd02588">
    <property type="entry name" value="HAD_L2-DEX"/>
    <property type="match status" value="1"/>
</dbReference>
<dbReference type="RefSeq" id="WP_342187796.1">
    <property type="nucleotide sequence ID" value="NZ_FTPD01000008.1"/>
</dbReference>
<dbReference type="Gene3D" id="3.40.50.1000">
    <property type="entry name" value="HAD superfamily/HAD-like"/>
    <property type="match status" value="1"/>
</dbReference>
<dbReference type="PANTHER" id="PTHR43316">
    <property type="entry name" value="HYDROLASE, HALOACID DELAHOGENASE-RELATED"/>
    <property type="match status" value="1"/>
</dbReference>
<accession>A0A1R3V3G3</accession>
<dbReference type="EMBL" id="FTPD01000008">
    <property type="protein sequence ID" value="SIT54407.1"/>
    <property type="molecule type" value="Genomic_DNA"/>
</dbReference>
<evidence type="ECO:0000313" key="3">
    <source>
        <dbReference type="Proteomes" id="UP000188388"/>
    </source>
</evidence>
<name>A0A1R3V3G3_9HYPH</name>
<dbReference type="InterPro" id="IPR036412">
    <property type="entry name" value="HAD-like_sf"/>
</dbReference>
<gene>
    <name evidence="2" type="ORF">BQ8794_160011</name>
</gene>
<organism evidence="2 3">
    <name type="scientific">Mesorhizobium prunaredense</name>
    <dbReference type="NCBI Taxonomy" id="1631249"/>
    <lineage>
        <taxon>Bacteria</taxon>
        <taxon>Pseudomonadati</taxon>
        <taxon>Pseudomonadota</taxon>
        <taxon>Alphaproteobacteria</taxon>
        <taxon>Hyphomicrobiales</taxon>
        <taxon>Phyllobacteriaceae</taxon>
        <taxon>Mesorhizobium</taxon>
    </lineage>
</organism>
<evidence type="ECO:0000256" key="1">
    <source>
        <dbReference type="ARBA" id="ARBA00022801"/>
    </source>
</evidence>
<dbReference type="Gene3D" id="1.10.150.750">
    <property type="match status" value="1"/>
</dbReference>
<keyword evidence="1 2" id="KW-0378">Hydrolase</keyword>
<dbReference type="InterPro" id="IPR006439">
    <property type="entry name" value="HAD-SF_hydro_IA"/>
</dbReference>
<dbReference type="EC" id="3.8.1.2" evidence="2"/>
<dbReference type="PANTHER" id="PTHR43316:SF3">
    <property type="entry name" value="HALOACID DEHALOGENASE, TYPE II (AFU_ORTHOLOGUE AFUA_2G07750)-RELATED"/>
    <property type="match status" value="1"/>
</dbReference>
<dbReference type="AlphaFoldDB" id="A0A1R3V3G3"/>
<dbReference type="STRING" id="1631249.BQ8794_160011"/>
<proteinExistence type="predicted"/>
<evidence type="ECO:0000313" key="2">
    <source>
        <dbReference type="EMBL" id="SIT54407.1"/>
    </source>
</evidence>
<reference evidence="3" key="1">
    <citation type="submission" date="2017-01" db="EMBL/GenBank/DDBJ databases">
        <authorList>
            <person name="Brunel B."/>
        </authorList>
    </citation>
    <scope>NUCLEOTIDE SEQUENCE [LARGE SCALE GENOMIC DNA]</scope>
</reference>
<dbReference type="InterPro" id="IPR023214">
    <property type="entry name" value="HAD_sf"/>
</dbReference>